<organism evidence="1 2">
    <name type="scientific">Suillus discolor</name>
    <dbReference type="NCBI Taxonomy" id="1912936"/>
    <lineage>
        <taxon>Eukaryota</taxon>
        <taxon>Fungi</taxon>
        <taxon>Dikarya</taxon>
        <taxon>Basidiomycota</taxon>
        <taxon>Agaricomycotina</taxon>
        <taxon>Agaricomycetes</taxon>
        <taxon>Agaricomycetidae</taxon>
        <taxon>Boletales</taxon>
        <taxon>Suillineae</taxon>
        <taxon>Suillaceae</taxon>
        <taxon>Suillus</taxon>
    </lineage>
</organism>
<dbReference type="EMBL" id="JABBWM010000024">
    <property type="protein sequence ID" value="KAG2109242.1"/>
    <property type="molecule type" value="Genomic_DNA"/>
</dbReference>
<reference evidence="1" key="1">
    <citation type="journal article" date="2020" name="New Phytol.">
        <title>Comparative genomics reveals dynamic genome evolution in host specialist ectomycorrhizal fungi.</title>
        <authorList>
            <person name="Lofgren L.A."/>
            <person name="Nguyen N.H."/>
            <person name="Vilgalys R."/>
            <person name="Ruytinx J."/>
            <person name="Liao H.L."/>
            <person name="Branco S."/>
            <person name="Kuo A."/>
            <person name="LaButti K."/>
            <person name="Lipzen A."/>
            <person name="Andreopoulos W."/>
            <person name="Pangilinan J."/>
            <person name="Riley R."/>
            <person name="Hundley H."/>
            <person name="Na H."/>
            <person name="Barry K."/>
            <person name="Grigoriev I.V."/>
            <person name="Stajich J.E."/>
            <person name="Kennedy P.G."/>
        </authorList>
    </citation>
    <scope>NUCLEOTIDE SEQUENCE</scope>
    <source>
        <strain evidence="1">FC423</strain>
    </source>
</reference>
<evidence type="ECO:0000313" key="1">
    <source>
        <dbReference type="EMBL" id="KAG2109242.1"/>
    </source>
</evidence>
<evidence type="ECO:0000313" key="2">
    <source>
        <dbReference type="Proteomes" id="UP000823399"/>
    </source>
</evidence>
<protein>
    <submittedName>
        <fullName evidence="1">Uncharacterized protein</fullName>
    </submittedName>
</protein>
<dbReference type="AlphaFoldDB" id="A0A9P7F6Z4"/>
<comment type="caution">
    <text evidence="1">The sequence shown here is derived from an EMBL/GenBank/DDBJ whole genome shotgun (WGS) entry which is preliminary data.</text>
</comment>
<name>A0A9P7F6Z4_9AGAM</name>
<gene>
    <name evidence="1" type="ORF">F5147DRAFT_652343</name>
</gene>
<dbReference type="RefSeq" id="XP_041293324.1">
    <property type="nucleotide sequence ID" value="XM_041433616.1"/>
</dbReference>
<dbReference type="Proteomes" id="UP000823399">
    <property type="component" value="Unassembled WGS sequence"/>
</dbReference>
<sequence>MCRHVGVLSASGVFTRTSFSQIPDLSRKIGKSADSMTLKKTGKRVPSLPEPYDDLSSAMPQRCMLRSSICRLMGLQSLPSQATTIYPSFGRISFLAVWHVGSKEYLKTACFMAENHGSFRSLMGVHGLWACYTDRISVKYRVLPLRRRRERHSSFQHAHGTGTATVLAVIFILTFRTTHYITFSPTTCGRQSAYDLRPPPKSTDTAPLGRPALLDSLCLEDGVAAEEGGVAVSSSPFPDGQDRVRLRTSHADKSVLRWSAGFILFPPHGATGVNDAGTPMTGIALAAV</sequence>
<proteinExistence type="predicted"/>
<dbReference type="GeneID" id="64695875"/>
<dbReference type="OrthoDB" id="10435434at2759"/>
<accession>A0A9P7F6Z4</accession>
<keyword evidence="2" id="KW-1185">Reference proteome</keyword>